<keyword evidence="3" id="KW-0238">DNA-binding</keyword>
<dbReference type="GO" id="GO:0043565">
    <property type="term" value="F:sequence-specific DNA binding"/>
    <property type="evidence" value="ECO:0007669"/>
    <property type="project" value="InterPro"/>
</dbReference>
<feature type="compositionally biased region" description="Basic residues" evidence="6">
    <location>
        <begin position="154"/>
        <end position="164"/>
    </location>
</feature>
<dbReference type="EMBL" id="JADCNM010000003">
    <property type="protein sequence ID" value="KAG0491053.1"/>
    <property type="molecule type" value="Genomic_DNA"/>
</dbReference>
<proteinExistence type="predicted"/>
<keyword evidence="2" id="KW-0805">Transcription regulation</keyword>
<dbReference type="AlphaFoldDB" id="A0A835RIE7"/>
<feature type="compositionally biased region" description="Low complexity" evidence="6">
    <location>
        <begin position="107"/>
        <end position="119"/>
    </location>
</feature>
<evidence type="ECO:0000313" key="9">
    <source>
        <dbReference type="Proteomes" id="UP000639772"/>
    </source>
</evidence>
<reference evidence="8 9" key="1">
    <citation type="journal article" date="2020" name="Nat. Food">
        <title>A phased Vanilla planifolia genome enables genetic improvement of flavour and production.</title>
        <authorList>
            <person name="Hasing T."/>
            <person name="Tang H."/>
            <person name="Brym M."/>
            <person name="Khazi F."/>
            <person name="Huang T."/>
            <person name="Chambers A.H."/>
        </authorList>
    </citation>
    <scope>NUCLEOTIDE SEQUENCE [LARGE SCALE GENOMIC DNA]</scope>
    <source>
        <tissue evidence="8">Leaf</tissue>
    </source>
</reference>
<dbReference type="GO" id="GO:0003700">
    <property type="term" value="F:DNA-binding transcription factor activity"/>
    <property type="evidence" value="ECO:0007669"/>
    <property type="project" value="InterPro"/>
</dbReference>
<evidence type="ECO:0000313" key="8">
    <source>
        <dbReference type="EMBL" id="KAG0491053.1"/>
    </source>
</evidence>
<keyword evidence="5" id="KW-0539">Nucleus</keyword>
<feature type="domain" description="WRKY" evidence="7">
    <location>
        <begin position="177"/>
        <end position="242"/>
    </location>
</feature>
<evidence type="ECO:0000256" key="2">
    <source>
        <dbReference type="ARBA" id="ARBA00023015"/>
    </source>
</evidence>
<dbReference type="GO" id="GO:0005634">
    <property type="term" value="C:nucleus"/>
    <property type="evidence" value="ECO:0007669"/>
    <property type="project" value="UniProtKB-SubCell"/>
</dbReference>
<dbReference type="PANTHER" id="PTHR31221:SF334">
    <property type="entry name" value="WRKY TRANSCRIPTION FACTOR 57-RELATED"/>
    <property type="match status" value="1"/>
</dbReference>
<evidence type="ECO:0000256" key="3">
    <source>
        <dbReference type="ARBA" id="ARBA00023125"/>
    </source>
</evidence>
<protein>
    <recommendedName>
        <fullName evidence="7">WRKY domain-containing protein</fullName>
    </recommendedName>
</protein>
<comment type="subcellular location">
    <subcellularLocation>
        <location evidence="1">Nucleus</location>
    </subcellularLocation>
</comment>
<dbReference type="InterPro" id="IPR044810">
    <property type="entry name" value="WRKY_plant"/>
</dbReference>
<dbReference type="InterPro" id="IPR036576">
    <property type="entry name" value="WRKY_dom_sf"/>
</dbReference>
<dbReference type="SUPFAM" id="SSF118290">
    <property type="entry name" value="WRKY DNA-binding domain"/>
    <property type="match status" value="1"/>
</dbReference>
<evidence type="ECO:0000256" key="4">
    <source>
        <dbReference type="ARBA" id="ARBA00023163"/>
    </source>
</evidence>
<dbReference type="PROSITE" id="PS50811">
    <property type="entry name" value="WRKY"/>
    <property type="match status" value="1"/>
</dbReference>
<evidence type="ECO:0000256" key="5">
    <source>
        <dbReference type="ARBA" id="ARBA00023242"/>
    </source>
</evidence>
<dbReference type="PANTHER" id="PTHR31221">
    <property type="entry name" value="WRKY TRANSCRIPTION FACTOR PROTEIN 1-RELATED"/>
    <property type="match status" value="1"/>
</dbReference>
<name>A0A835RIE7_VANPL</name>
<dbReference type="OrthoDB" id="693960at2759"/>
<organism evidence="8 9">
    <name type="scientific">Vanilla planifolia</name>
    <name type="common">Vanilla</name>
    <dbReference type="NCBI Taxonomy" id="51239"/>
    <lineage>
        <taxon>Eukaryota</taxon>
        <taxon>Viridiplantae</taxon>
        <taxon>Streptophyta</taxon>
        <taxon>Embryophyta</taxon>
        <taxon>Tracheophyta</taxon>
        <taxon>Spermatophyta</taxon>
        <taxon>Magnoliopsida</taxon>
        <taxon>Liliopsida</taxon>
        <taxon>Asparagales</taxon>
        <taxon>Orchidaceae</taxon>
        <taxon>Vanilloideae</taxon>
        <taxon>Vanilleae</taxon>
        <taxon>Vanilla</taxon>
    </lineage>
</organism>
<dbReference type="InterPro" id="IPR003657">
    <property type="entry name" value="WRKY_dom"/>
</dbReference>
<feature type="compositionally biased region" description="Basic and acidic residues" evidence="6">
    <location>
        <begin position="125"/>
        <end position="138"/>
    </location>
</feature>
<gene>
    <name evidence="8" type="ORF">HPP92_007916</name>
</gene>
<dbReference type="SMART" id="SM00774">
    <property type="entry name" value="WRKY"/>
    <property type="match status" value="1"/>
</dbReference>
<evidence type="ECO:0000259" key="7">
    <source>
        <dbReference type="PROSITE" id="PS50811"/>
    </source>
</evidence>
<comment type="caution">
    <text evidence="8">The sequence shown here is derived from an EMBL/GenBank/DDBJ whole genome shotgun (WGS) entry which is preliminary data.</text>
</comment>
<evidence type="ECO:0000256" key="6">
    <source>
        <dbReference type="SAM" id="MobiDB-lite"/>
    </source>
</evidence>
<evidence type="ECO:0000256" key="1">
    <source>
        <dbReference type="ARBA" id="ARBA00004123"/>
    </source>
</evidence>
<dbReference type="FunFam" id="2.20.25.80:FF:000003">
    <property type="entry name" value="WRKY transcription factor 57"/>
    <property type="match status" value="1"/>
</dbReference>
<dbReference type="Gene3D" id="2.20.25.80">
    <property type="entry name" value="WRKY domain"/>
    <property type="match status" value="1"/>
</dbReference>
<keyword evidence="4" id="KW-0804">Transcription</keyword>
<accession>A0A835RIE7</accession>
<feature type="region of interest" description="Disordered" evidence="6">
    <location>
        <begin position="107"/>
        <end position="171"/>
    </location>
</feature>
<dbReference type="Proteomes" id="UP000639772">
    <property type="component" value="Chromosome 3"/>
</dbReference>
<sequence length="311" mass="33570">MSGEKAKPFHHESFFDQYPLLSFASSGGATSGGPLGIEAALAPSPYVGAFSSDYLQSSFVDYGELLAKALGINSSSSTQNAFGLGDEAMKVVSPVAAGGGTTLAVATANSSVSSSSTEGAGEEESGGKYDKEVKKEPIKEEEEAKGDNDDKSKKVNKARRKGEKRQREPRFAFMTRSEVDHLEDGYRWRKYGQKAVKNSPYPRSYYRCTAQKCLVKKRVERSHQDPTVVITTYEGQHTHHCPANVRGSSHILAAAAAAGNPSRAIHPDALLQQLSNYASQTLTPTLPQPQLPDPYGLLQDILPSFLNGCRP</sequence>
<dbReference type="Pfam" id="PF03106">
    <property type="entry name" value="WRKY"/>
    <property type="match status" value="1"/>
</dbReference>